<dbReference type="OrthoDB" id="3266451at2759"/>
<dbReference type="InterPro" id="IPR032675">
    <property type="entry name" value="LRR_dom_sf"/>
</dbReference>
<gene>
    <name evidence="2" type="ORF">BT96DRAFT_917328</name>
</gene>
<dbReference type="InterPro" id="IPR036047">
    <property type="entry name" value="F-box-like_dom_sf"/>
</dbReference>
<feature type="domain" description="F-box" evidence="1">
    <location>
        <begin position="63"/>
        <end position="120"/>
    </location>
</feature>
<dbReference type="Gene3D" id="3.80.10.10">
    <property type="entry name" value="Ribonuclease Inhibitor"/>
    <property type="match status" value="1"/>
</dbReference>
<dbReference type="Pfam" id="PF12937">
    <property type="entry name" value="F-box-like"/>
    <property type="match status" value="1"/>
</dbReference>
<sequence>MVFRLRTNLNFVELRARLRSEHGPAHPKAQTDGALSDVDRDIEDCKAERNIRRACAFSISPIRTLPNEILLRIFDFSCDMNELTSKTVITMPALSIAMVCSRWRSLSRAEPALWSRVCLKIQSMSPNLPNFHILDLFLETSKQSPLTIEMTGRRIRDLGPRHLTVCSTLVAHAHLWKQLTVLHQEVYNHFPLLEALLLVAFFMHSPDILDRFQNASRLRSLSFAGFVFPLANLSQSRFVWNQLTLLKLSTHSAGMKTLLEMCGGLAELQLCEYNLLEGFYEKCTPPATTPALKTLSLTLRQTPQPESESLAEVVFTSMTCPALTSLLIGAQTDYKRLWPEGSLNDFISRSSFHLTTLSIKCIPLSESHLIDLLCRLPSLLDLTIEASGASDVKNPITPFLIRSLHALPPMNCAAPSSVLVPKLQKLDLSITGPISDGEEGEGEEIDDKDLIDMGYGQSTTDYETGTACLRSVFLRFKNRVINEETYMPIRYLEKAGLNVVLQA</sequence>
<keyword evidence="3" id="KW-1185">Reference proteome</keyword>
<organism evidence="2 3">
    <name type="scientific">Gymnopus androsaceus JB14</name>
    <dbReference type="NCBI Taxonomy" id="1447944"/>
    <lineage>
        <taxon>Eukaryota</taxon>
        <taxon>Fungi</taxon>
        <taxon>Dikarya</taxon>
        <taxon>Basidiomycota</taxon>
        <taxon>Agaricomycotina</taxon>
        <taxon>Agaricomycetes</taxon>
        <taxon>Agaricomycetidae</taxon>
        <taxon>Agaricales</taxon>
        <taxon>Marasmiineae</taxon>
        <taxon>Omphalotaceae</taxon>
        <taxon>Gymnopus</taxon>
    </lineage>
</organism>
<dbReference type="AlphaFoldDB" id="A0A6A4I1B2"/>
<dbReference type="SUPFAM" id="SSF81383">
    <property type="entry name" value="F-box domain"/>
    <property type="match status" value="1"/>
</dbReference>
<protein>
    <recommendedName>
        <fullName evidence="1">F-box domain-containing protein</fullName>
    </recommendedName>
</protein>
<dbReference type="Proteomes" id="UP000799118">
    <property type="component" value="Unassembled WGS sequence"/>
</dbReference>
<name>A0A6A4I1B2_9AGAR</name>
<evidence type="ECO:0000313" key="2">
    <source>
        <dbReference type="EMBL" id="KAE9403760.1"/>
    </source>
</evidence>
<reference evidence="2" key="1">
    <citation type="journal article" date="2019" name="Environ. Microbiol.">
        <title>Fungal ecological strategies reflected in gene transcription - a case study of two litter decomposers.</title>
        <authorList>
            <person name="Barbi F."/>
            <person name="Kohler A."/>
            <person name="Barry K."/>
            <person name="Baskaran P."/>
            <person name="Daum C."/>
            <person name="Fauchery L."/>
            <person name="Ihrmark K."/>
            <person name="Kuo A."/>
            <person name="LaButti K."/>
            <person name="Lipzen A."/>
            <person name="Morin E."/>
            <person name="Grigoriev I.V."/>
            <person name="Henrissat B."/>
            <person name="Lindahl B."/>
            <person name="Martin F."/>
        </authorList>
    </citation>
    <scope>NUCLEOTIDE SEQUENCE</scope>
    <source>
        <strain evidence="2">JB14</strain>
    </source>
</reference>
<evidence type="ECO:0000313" key="3">
    <source>
        <dbReference type="Proteomes" id="UP000799118"/>
    </source>
</evidence>
<dbReference type="InterPro" id="IPR001810">
    <property type="entry name" value="F-box_dom"/>
</dbReference>
<dbReference type="EMBL" id="ML769422">
    <property type="protein sequence ID" value="KAE9403760.1"/>
    <property type="molecule type" value="Genomic_DNA"/>
</dbReference>
<dbReference type="Gene3D" id="1.20.1280.50">
    <property type="match status" value="1"/>
</dbReference>
<proteinExistence type="predicted"/>
<accession>A0A6A4I1B2</accession>
<evidence type="ECO:0000259" key="1">
    <source>
        <dbReference type="Pfam" id="PF12937"/>
    </source>
</evidence>